<dbReference type="SUPFAM" id="SSF56112">
    <property type="entry name" value="Protein kinase-like (PK-like)"/>
    <property type="match status" value="1"/>
</dbReference>
<protein>
    <submittedName>
        <fullName evidence="2">Tyrosine kinase catalytic domain containing protein</fullName>
    </submittedName>
</protein>
<dbReference type="PROSITE" id="PS50011">
    <property type="entry name" value="PROTEIN_KINASE_DOM"/>
    <property type="match status" value="1"/>
</dbReference>
<dbReference type="Pfam" id="PF00069">
    <property type="entry name" value="Pkinase"/>
    <property type="match status" value="1"/>
</dbReference>
<evidence type="ECO:0000259" key="1">
    <source>
        <dbReference type="PROSITE" id="PS50011"/>
    </source>
</evidence>
<dbReference type="InterPro" id="IPR011009">
    <property type="entry name" value="Kinase-like_dom_sf"/>
</dbReference>
<dbReference type="GO" id="GO:0004674">
    <property type="term" value="F:protein serine/threonine kinase activity"/>
    <property type="evidence" value="ECO:0007669"/>
    <property type="project" value="TreeGrafter"/>
</dbReference>
<evidence type="ECO:0000313" key="3">
    <source>
        <dbReference type="Proteomes" id="UP000383932"/>
    </source>
</evidence>
<feature type="domain" description="Protein kinase" evidence="1">
    <location>
        <begin position="17"/>
        <end position="319"/>
    </location>
</feature>
<dbReference type="SMART" id="SM00220">
    <property type="entry name" value="S_TKc"/>
    <property type="match status" value="1"/>
</dbReference>
<dbReference type="AlphaFoldDB" id="A0A5N5QRB8"/>
<reference evidence="2 3" key="1">
    <citation type="journal article" date="2019" name="Fungal Biol. Biotechnol.">
        <title>Draft genome sequence of fastidious pathogen Ceratobasidium theobromae, which causes vascular-streak dieback in Theobroma cacao.</title>
        <authorList>
            <person name="Ali S.S."/>
            <person name="Asman A."/>
            <person name="Shao J."/>
            <person name="Firmansyah A.P."/>
            <person name="Susilo A.W."/>
            <person name="Rosmana A."/>
            <person name="McMahon P."/>
            <person name="Junaid M."/>
            <person name="Guest D."/>
            <person name="Kheng T.Y."/>
            <person name="Meinhardt L.W."/>
            <person name="Bailey B.A."/>
        </authorList>
    </citation>
    <scope>NUCLEOTIDE SEQUENCE [LARGE SCALE GENOMIC DNA]</scope>
    <source>
        <strain evidence="2 3">CT2</strain>
    </source>
</reference>
<keyword evidence="2" id="KW-0418">Kinase</keyword>
<evidence type="ECO:0000313" key="2">
    <source>
        <dbReference type="EMBL" id="KAB5594168.1"/>
    </source>
</evidence>
<gene>
    <name evidence="2" type="ORF">CTheo_2384</name>
</gene>
<dbReference type="InterPro" id="IPR000719">
    <property type="entry name" value="Prot_kinase_dom"/>
</dbReference>
<dbReference type="Gene3D" id="1.25.40.10">
    <property type="entry name" value="Tetratricopeptide repeat domain"/>
    <property type="match status" value="1"/>
</dbReference>
<dbReference type="Proteomes" id="UP000383932">
    <property type="component" value="Unassembled WGS sequence"/>
</dbReference>
<dbReference type="PANTHER" id="PTHR44329:SF214">
    <property type="entry name" value="PROTEIN KINASE DOMAIN-CONTAINING PROTEIN"/>
    <property type="match status" value="1"/>
</dbReference>
<dbReference type="Gene3D" id="1.10.510.10">
    <property type="entry name" value="Transferase(Phosphotransferase) domain 1"/>
    <property type="match status" value="1"/>
</dbReference>
<comment type="caution">
    <text evidence="2">The sequence shown here is derived from an EMBL/GenBank/DDBJ whole genome shotgun (WGS) entry which is preliminary data.</text>
</comment>
<dbReference type="InterPro" id="IPR011990">
    <property type="entry name" value="TPR-like_helical_dom_sf"/>
</dbReference>
<dbReference type="PROSITE" id="PS00108">
    <property type="entry name" value="PROTEIN_KINASE_ST"/>
    <property type="match status" value="1"/>
</dbReference>
<dbReference type="InterPro" id="IPR051681">
    <property type="entry name" value="Ser/Thr_Kinases-Pseudokinases"/>
</dbReference>
<dbReference type="SUPFAM" id="SSF48452">
    <property type="entry name" value="TPR-like"/>
    <property type="match status" value="1"/>
</dbReference>
<sequence length="592" mass="66633">MAFLKSREYNLANRVTIKDKFIGNPGGFSDVYIGTLVDQPRADSWFGTIKKWTLPNRSQLVAVKVMRAGSHMTLQTRNKIQKKLADEATIWHGLDHSNILPLLGYIEGVSGSMFPSLVSPWCDSNTIAHYLKDEKPRVSDRISLLLQVISAVSYLHTCKPPITHGDLKPDNFFLQSNYQVRLSDFGLSKVPRDDTGSRFSTSTDHVGTLRFMSPEFFVRTKGAKHRIPPRSLPSDIWALAWTFYVILTGSYPYSEDSNCWDVIEQIKMHELPAQPHDAPTDLAQLQSTIWPIMMDCWEVNPFRRPEAEKVARQLREAILLEHSSHFDGPMFHSQMPDEPRPSVVGDAFFLEHQGKGLKVLKPDTARGILAASALEYLCRGQKLDAYSVQIHIGWILIDQGRFSAAQAHFAAAQRALDVANPLLVRCKQGLARAAQGLQNFDESIQEYNSALILCRARGFADFEYIIVRERGEAILDHPRNVDPAQNLISLGEARRHFTEALAFATAQEKLEYQARVRCDLVQLEQRAGNEETARNHAIAAFQCAQETGQHSLAEDVYGHLVDTNLLPEALRNALYAELQAMPQDEGLDLDCE</sequence>
<proteinExistence type="predicted"/>
<name>A0A5N5QRB8_9AGAM</name>
<keyword evidence="2" id="KW-0808">Transferase</keyword>
<dbReference type="GO" id="GO:0005524">
    <property type="term" value="F:ATP binding"/>
    <property type="evidence" value="ECO:0007669"/>
    <property type="project" value="InterPro"/>
</dbReference>
<dbReference type="OrthoDB" id="1668230at2759"/>
<organism evidence="2 3">
    <name type="scientific">Ceratobasidium theobromae</name>
    <dbReference type="NCBI Taxonomy" id="1582974"/>
    <lineage>
        <taxon>Eukaryota</taxon>
        <taxon>Fungi</taxon>
        <taxon>Dikarya</taxon>
        <taxon>Basidiomycota</taxon>
        <taxon>Agaricomycotina</taxon>
        <taxon>Agaricomycetes</taxon>
        <taxon>Cantharellales</taxon>
        <taxon>Ceratobasidiaceae</taxon>
        <taxon>Ceratobasidium</taxon>
    </lineage>
</organism>
<keyword evidence="3" id="KW-1185">Reference proteome</keyword>
<accession>A0A5N5QRB8</accession>
<dbReference type="CDD" id="cd14014">
    <property type="entry name" value="STKc_PknB_like"/>
    <property type="match status" value="1"/>
</dbReference>
<dbReference type="EMBL" id="SSOP01000024">
    <property type="protein sequence ID" value="KAB5594168.1"/>
    <property type="molecule type" value="Genomic_DNA"/>
</dbReference>
<dbReference type="PANTHER" id="PTHR44329">
    <property type="entry name" value="SERINE/THREONINE-PROTEIN KINASE TNNI3K-RELATED"/>
    <property type="match status" value="1"/>
</dbReference>
<dbReference type="InterPro" id="IPR008271">
    <property type="entry name" value="Ser/Thr_kinase_AS"/>
</dbReference>